<evidence type="ECO:0000256" key="3">
    <source>
        <dbReference type="ARBA" id="ARBA00022741"/>
    </source>
</evidence>
<evidence type="ECO:0000256" key="4">
    <source>
        <dbReference type="ARBA" id="ARBA00023134"/>
    </source>
</evidence>
<sequence>MYPEPCLSTFLEPTVIAGGPFGTAWLPALSSSSSILLSGRGSSSSTPSAAAQGSGFTSHDGETFPETTAEQAGFIIYPAPQLPVSSSSCRWRRPVVEPYNSIDDPHHPRTLLDCVHSWSTTGPSTTSAAGTWTPERPTYTNLNRLIGQIVSSITASLRLVGSTTRRRPYCLGETWPRCRGRMYVVQYYGHREAWARLDHKFDLMCTPRAFVHWWVLVVLCVGGH</sequence>
<accession>A0A8J5N6K2</accession>
<feature type="compositionally biased region" description="Low complexity" evidence="5">
    <location>
        <begin position="40"/>
        <end position="55"/>
    </location>
</feature>
<dbReference type="InterPro" id="IPR036525">
    <property type="entry name" value="Tubulin/FtsZ_GTPase_sf"/>
</dbReference>
<dbReference type="EMBL" id="JAHLQT010009453">
    <property type="protein sequence ID" value="KAG7173558.1"/>
    <property type="molecule type" value="Genomic_DNA"/>
</dbReference>
<evidence type="ECO:0000256" key="1">
    <source>
        <dbReference type="ARBA" id="ARBA00009636"/>
    </source>
</evidence>
<feature type="non-terminal residue" evidence="6">
    <location>
        <position position="1"/>
    </location>
</feature>
<protein>
    <submittedName>
        <fullName evidence="6">Tubulin alpha-8 chain-like</fullName>
    </submittedName>
</protein>
<organism evidence="6 7">
    <name type="scientific">Homarus americanus</name>
    <name type="common">American lobster</name>
    <dbReference type="NCBI Taxonomy" id="6706"/>
    <lineage>
        <taxon>Eukaryota</taxon>
        <taxon>Metazoa</taxon>
        <taxon>Ecdysozoa</taxon>
        <taxon>Arthropoda</taxon>
        <taxon>Crustacea</taxon>
        <taxon>Multicrustacea</taxon>
        <taxon>Malacostraca</taxon>
        <taxon>Eumalacostraca</taxon>
        <taxon>Eucarida</taxon>
        <taxon>Decapoda</taxon>
        <taxon>Pleocyemata</taxon>
        <taxon>Astacidea</taxon>
        <taxon>Nephropoidea</taxon>
        <taxon>Nephropidae</taxon>
        <taxon>Homarus</taxon>
    </lineage>
</organism>
<name>A0A8J5N6K2_HOMAM</name>
<comment type="similarity">
    <text evidence="1">Belongs to the tubulin family.</text>
</comment>
<dbReference type="InterPro" id="IPR008280">
    <property type="entry name" value="Tub_FtsZ_C"/>
</dbReference>
<evidence type="ECO:0000313" key="7">
    <source>
        <dbReference type="Proteomes" id="UP000747542"/>
    </source>
</evidence>
<dbReference type="Gene3D" id="1.10.287.600">
    <property type="entry name" value="Helix hairpin bin"/>
    <property type="match status" value="1"/>
</dbReference>
<keyword evidence="7" id="KW-1185">Reference proteome</keyword>
<dbReference type="SUPFAM" id="SSF55307">
    <property type="entry name" value="Tubulin C-terminal domain-like"/>
    <property type="match status" value="1"/>
</dbReference>
<dbReference type="PANTHER" id="PTHR11588">
    <property type="entry name" value="TUBULIN"/>
    <property type="match status" value="1"/>
</dbReference>
<dbReference type="AlphaFoldDB" id="A0A8J5N6K2"/>
<dbReference type="Gene3D" id="3.40.50.1440">
    <property type="entry name" value="Tubulin/FtsZ, GTPase domain"/>
    <property type="match status" value="1"/>
</dbReference>
<evidence type="ECO:0000256" key="2">
    <source>
        <dbReference type="ARBA" id="ARBA00022701"/>
    </source>
</evidence>
<dbReference type="InterPro" id="IPR023123">
    <property type="entry name" value="Tubulin_C"/>
</dbReference>
<evidence type="ECO:0000313" key="6">
    <source>
        <dbReference type="EMBL" id="KAG7173558.1"/>
    </source>
</evidence>
<keyword evidence="2" id="KW-0493">Microtubule</keyword>
<reference evidence="6" key="1">
    <citation type="journal article" date="2021" name="Sci. Adv.">
        <title>The American lobster genome reveals insights on longevity, neural, and immune adaptations.</title>
        <authorList>
            <person name="Polinski J.M."/>
            <person name="Zimin A.V."/>
            <person name="Clark K.F."/>
            <person name="Kohn A.B."/>
            <person name="Sadowski N."/>
            <person name="Timp W."/>
            <person name="Ptitsyn A."/>
            <person name="Khanna P."/>
            <person name="Romanova D.Y."/>
            <person name="Williams P."/>
            <person name="Greenwood S.J."/>
            <person name="Moroz L.L."/>
            <person name="Walt D.R."/>
            <person name="Bodnar A.G."/>
        </authorList>
    </citation>
    <scope>NUCLEOTIDE SEQUENCE</scope>
    <source>
        <strain evidence="6">GMGI-L3</strain>
    </source>
</reference>
<dbReference type="GO" id="GO:0005525">
    <property type="term" value="F:GTP binding"/>
    <property type="evidence" value="ECO:0007669"/>
    <property type="project" value="UniProtKB-KW"/>
</dbReference>
<comment type="caution">
    <text evidence="6">The sequence shown here is derived from an EMBL/GenBank/DDBJ whole genome shotgun (WGS) entry which is preliminary data.</text>
</comment>
<dbReference type="GO" id="GO:0007017">
    <property type="term" value="P:microtubule-based process"/>
    <property type="evidence" value="ECO:0007669"/>
    <property type="project" value="InterPro"/>
</dbReference>
<dbReference type="SUPFAM" id="SSF52490">
    <property type="entry name" value="Tubulin nucleotide-binding domain-like"/>
    <property type="match status" value="1"/>
</dbReference>
<keyword evidence="4" id="KW-0342">GTP-binding</keyword>
<keyword evidence="3" id="KW-0547">Nucleotide-binding</keyword>
<dbReference type="GO" id="GO:0005874">
    <property type="term" value="C:microtubule"/>
    <property type="evidence" value="ECO:0007669"/>
    <property type="project" value="UniProtKB-KW"/>
</dbReference>
<dbReference type="InterPro" id="IPR000217">
    <property type="entry name" value="Tubulin"/>
</dbReference>
<proteinExistence type="inferred from homology"/>
<dbReference type="Proteomes" id="UP000747542">
    <property type="component" value="Unassembled WGS sequence"/>
</dbReference>
<gene>
    <name evidence="6" type="primary">Tba8-L</name>
    <name evidence="6" type="ORF">Hamer_G027414</name>
</gene>
<evidence type="ECO:0000256" key="5">
    <source>
        <dbReference type="SAM" id="MobiDB-lite"/>
    </source>
</evidence>
<feature type="region of interest" description="Disordered" evidence="5">
    <location>
        <begin position="40"/>
        <end position="64"/>
    </location>
</feature>